<dbReference type="PANTHER" id="PTHR34209:SF1">
    <property type="entry name" value="CALCIUM SENSING RECEPTOR, CHLOROPLASTIC"/>
    <property type="match status" value="1"/>
</dbReference>
<dbReference type="STRING" id="554055.A0A2P6V7S8"/>
<sequence>MADTDLGALFRDALATPAAAPVKKAAAAPTPAATSVAAEAAPPAASVTVDPVPGTEILSGAPQPQAPPAPTQGMDFVLEQLQSKPPGYDSPAAGAAKAAKPLGDGFAGAGKGLGDGLSSAGKGLGDAGTAATKGLSSAADSVTDSVGAVFGGAADAAADAQAALADTTAQAAAAAAAAAEAARGALEGVLGGAQGALDGAAGGAVGAAQQFVGAAAAEFNTEVSILKGNLDSLVGGVQSAVGGATSAVSSQVGAQVSGVAEQVSSLLPPEARDALAEAGAAASSVAGKLSGLDPTAAAVLAGVGLGVPAVAAWNAAYGGFAGVLAPEDALQVLQTQDALLLDIRPEAQRVDKGVAELRRGALGKGAAVPPVRLLPSVGRRVRDPSGVALEIQALEVAALAKVRAGSTKVIVMDQQGEAAKVLARALRAAGVRRPYVLAGGFKAWEAAGLGVRQAVEYDASPLDAVGDVAETVVEAAASQLSGLQDPRAAATLACVLGSAAYVAANYHTALQFVGVLGLELTLVSRALQYNSLQDAYDDVVALYQSATTLATLPLKAAEALQGRAAGGGQQAAGKGEA</sequence>
<dbReference type="OrthoDB" id="551300at2759"/>
<dbReference type="PROSITE" id="PS50206">
    <property type="entry name" value="RHODANESE_3"/>
    <property type="match status" value="1"/>
</dbReference>
<dbReference type="PANTHER" id="PTHR34209">
    <property type="entry name" value="RHODANESE/CELL CYCLE CONTROL PHOSPHATASE SUPERFAMILY PROTEIN"/>
    <property type="match status" value="1"/>
</dbReference>
<dbReference type="Gene3D" id="3.40.250.10">
    <property type="entry name" value="Rhodanese-like domain"/>
    <property type="match status" value="1"/>
</dbReference>
<dbReference type="CDD" id="cd00158">
    <property type="entry name" value="RHOD"/>
    <property type="match status" value="1"/>
</dbReference>
<feature type="domain" description="Rhodanese" evidence="2">
    <location>
        <begin position="334"/>
        <end position="453"/>
    </location>
</feature>
<protein>
    <recommendedName>
        <fullName evidence="2">Rhodanese domain-containing protein</fullName>
    </recommendedName>
</protein>
<evidence type="ECO:0000313" key="3">
    <source>
        <dbReference type="EMBL" id="PSC70141.1"/>
    </source>
</evidence>
<accession>A0A2P6V7S8</accession>
<proteinExistence type="predicted"/>
<keyword evidence="4" id="KW-1185">Reference proteome</keyword>
<dbReference type="GO" id="GO:0071277">
    <property type="term" value="P:cellular response to calcium ion"/>
    <property type="evidence" value="ECO:0007669"/>
    <property type="project" value="InterPro"/>
</dbReference>
<evidence type="ECO:0000313" key="4">
    <source>
        <dbReference type="Proteomes" id="UP000239649"/>
    </source>
</evidence>
<dbReference type="GO" id="GO:0090333">
    <property type="term" value="P:regulation of stomatal closure"/>
    <property type="evidence" value="ECO:0007669"/>
    <property type="project" value="InterPro"/>
</dbReference>
<evidence type="ECO:0000259" key="2">
    <source>
        <dbReference type="PROSITE" id="PS50206"/>
    </source>
</evidence>
<comment type="caution">
    <text evidence="3">The sequence shown here is derived from an EMBL/GenBank/DDBJ whole genome shotgun (WGS) entry which is preliminary data.</text>
</comment>
<dbReference type="Gene3D" id="1.20.120.20">
    <property type="entry name" value="Apolipoprotein"/>
    <property type="match status" value="1"/>
</dbReference>
<dbReference type="Proteomes" id="UP000239649">
    <property type="component" value="Unassembled WGS sequence"/>
</dbReference>
<feature type="region of interest" description="Disordered" evidence="1">
    <location>
        <begin position="23"/>
        <end position="72"/>
    </location>
</feature>
<dbReference type="InterPro" id="IPR001763">
    <property type="entry name" value="Rhodanese-like_dom"/>
</dbReference>
<dbReference type="AlphaFoldDB" id="A0A2P6V7S8"/>
<dbReference type="Pfam" id="PF00581">
    <property type="entry name" value="Rhodanese"/>
    <property type="match status" value="1"/>
</dbReference>
<evidence type="ECO:0000256" key="1">
    <source>
        <dbReference type="SAM" id="MobiDB-lite"/>
    </source>
</evidence>
<dbReference type="InterPro" id="IPR044690">
    <property type="entry name" value="CAS_plant"/>
</dbReference>
<organism evidence="3 4">
    <name type="scientific">Micractinium conductrix</name>
    <dbReference type="NCBI Taxonomy" id="554055"/>
    <lineage>
        <taxon>Eukaryota</taxon>
        <taxon>Viridiplantae</taxon>
        <taxon>Chlorophyta</taxon>
        <taxon>core chlorophytes</taxon>
        <taxon>Trebouxiophyceae</taxon>
        <taxon>Chlorellales</taxon>
        <taxon>Chlorellaceae</taxon>
        <taxon>Chlorella clade</taxon>
        <taxon>Micractinium</taxon>
    </lineage>
</organism>
<dbReference type="EMBL" id="LHPF02000021">
    <property type="protein sequence ID" value="PSC70141.1"/>
    <property type="molecule type" value="Genomic_DNA"/>
</dbReference>
<gene>
    <name evidence="3" type="ORF">C2E20_6347</name>
</gene>
<reference evidence="3 4" key="1">
    <citation type="journal article" date="2018" name="Plant J.">
        <title>Genome sequences of Chlorella sorokiniana UTEX 1602 and Micractinium conductrix SAG 241.80: implications to maltose excretion by a green alga.</title>
        <authorList>
            <person name="Arriola M.B."/>
            <person name="Velmurugan N."/>
            <person name="Zhang Y."/>
            <person name="Plunkett M.H."/>
            <person name="Hondzo H."/>
            <person name="Barney B.M."/>
        </authorList>
    </citation>
    <scope>NUCLEOTIDE SEQUENCE [LARGE SCALE GENOMIC DNA]</scope>
    <source>
        <strain evidence="3 4">SAG 241.80</strain>
    </source>
</reference>
<dbReference type="SMART" id="SM00450">
    <property type="entry name" value="RHOD"/>
    <property type="match status" value="1"/>
</dbReference>
<name>A0A2P6V7S8_9CHLO</name>
<dbReference type="InterPro" id="IPR036873">
    <property type="entry name" value="Rhodanese-like_dom_sf"/>
</dbReference>
<dbReference type="SUPFAM" id="SSF52821">
    <property type="entry name" value="Rhodanese/Cell cycle control phosphatase"/>
    <property type="match status" value="1"/>
</dbReference>
<feature type="compositionally biased region" description="Low complexity" evidence="1">
    <location>
        <begin position="23"/>
        <end position="49"/>
    </location>
</feature>
<dbReference type="GO" id="GO:0009704">
    <property type="term" value="P:de-etiolation"/>
    <property type="evidence" value="ECO:0007669"/>
    <property type="project" value="InterPro"/>
</dbReference>